<sequence>MDPVQAISALSGRTIVRELGASDTQVLPLDERIRDAFATVSTDVQSEYAYLMANVQDVNFVASPDQLIDLQARLGDYRNKVETISALTRKGVSAVETLLRS</sequence>
<accession>A0ABW7LE59</accession>
<name>A0ABW7LE59_9BURK</name>
<proteinExistence type="predicted"/>
<dbReference type="EMBL" id="JBIMPM010000070">
    <property type="protein sequence ID" value="MFH5255800.1"/>
    <property type="molecule type" value="Genomic_DNA"/>
</dbReference>
<gene>
    <name evidence="1" type="primary">sctI</name>
    <name evidence="1" type="ORF">ACGTRS_31660</name>
</gene>
<keyword evidence="2" id="KW-1185">Reference proteome</keyword>
<evidence type="ECO:0000313" key="1">
    <source>
        <dbReference type="EMBL" id="MFH5255800.1"/>
    </source>
</evidence>
<dbReference type="NCBIfam" id="NF038054">
    <property type="entry name" value="T3SS_SctI"/>
    <property type="match status" value="1"/>
</dbReference>
<dbReference type="Proteomes" id="UP001609186">
    <property type="component" value="Unassembled WGS sequence"/>
</dbReference>
<organism evidence="1 2">
    <name type="scientific">Burkholderia semiarida</name>
    <dbReference type="NCBI Taxonomy" id="2843303"/>
    <lineage>
        <taxon>Bacteria</taxon>
        <taxon>Pseudomonadati</taxon>
        <taxon>Pseudomonadota</taxon>
        <taxon>Betaproteobacteria</taxon>
        <taxon>Burkholderiales</taxon>
        <taxon>Burkholderiaceae</taxon>
        <taxon>Burkholderia</taxon>
        <taxon>Burkholderia cepacia complex</taxon>
    </lineage>
</organism>
<evidence type="ECO:0000313" key="2">
    <source>
        <dbReference type="Proteomes" id="UP001609186"/>
    </source>
</evidence>
<dbReference type="RefSeq" id="WP_395131597.1">
    <property type="nucleotide sequence ID" value="NZ_JBIMPM010000070.1"/>
</dbReference>
<protein>
    <submittedName>
        <fullName evidence="1">Type III secretion system inner rod subunit SctI</fullName>
    </submittedName>
</protein>
<dbReference type="InterPro" id="IPR047754">
    <property type="entry name" value="T3SS_SctI-like"/>
</dbReference>
<comment type="caution">
    <text evidence="1">The sequence shown here is derived from an EMBL/GenBank/DDBJ whole genome shotgun (WGS) entry which is preliminary data.</text>
</comment>
<reference evidence="1 2" key="1">
    <citation type="submission" date="2024-10" db="EMBL/GenBank/DDBJ databases">
        <title>Burkholderia semiarida in Mexico.</title>
        <authorList>
            <person name="Estrada P."/>
        </authorList>
    </citation>
    <scope>NUCLEOTIDE SEQUENCE [LARGE SCALE GENOMIC DNA]</scope>
    <source>
        <strain evidence="1 2">CLM7-1</strain>
    </source>
</reference>